<dbReference type="PROSITE" id="PS51022">
    <property type="entry name" value="L27"/>
    <property type="match status" value="1"/>
</dbReference>
<evidence type="ECO:0000256" key="1">
    <source>
        <dbReference type="SAM" id="MobiDB-lite"/>
    </source>
</evidence>
<feature type="compositionally biased region" description="Polar residues" evidence="1">
    <location>
        <begin position="84"/>
        <end position="102"/>
    </location>
</feature>
<dbReference type="EMBL" id="JAUYZG010000023">
    <property type="protein sequence ID" value="KAK2871080.1"/>
    <property type="molecule type" value="Genomic_DNA"/>
</dbReference>
<sequence>MPLRKRDTARAISLLEDYCSKLKKPEEQQLKTAILRVMGIFKSSLFQALIDIQEFYEVTLLNYQKSCEQKLVEVNHMAEQWEHTATNSTSPTEGPQPASTSPELREEIHMELTVEEPAAGSANTESPIAAVFSSLDKGDVMMISASTPAGQPSLLTLLSSAGQCGI</sequence>
<proteinExistence type="predicted"/>
<gene>
    <name evidence="3" type="ORF">Q8A67_023607</name>
</gene>
<evidence type="ECO:0000313" key="4">
    <source>
        <dbReference type="Proteomes" id="UP001187343"/>
    </source>
</evidence>
<dbReference type="Proteomes" id="UP001187343">
    <property type="component" value="Unassembled WGS sequence"/>
</dbReference>
<dbReference type="InterPro" id="IPR015143">
    <property type="entry name" value="L27_1"/>
</dbReference>
<dbReference type="SUPFAM" id="SSF101288">
    <property type="entry name" value="L27 domain"/>
    <property type="match status" value="1"/>
</dbReference>
<dbReference type="AlphaFoldDB" id="A0AA88P636"/>
<keyword evidence="4" id="KW-1185">Reference proteome</keyword>
<dbReference type="InterPro" id="IPR036892">
    <property type="entry name" value="L27_dom_sf"/>
</dbReference>
<accession>A0AA88P636</accession>
<evidence type="ECO:0000313" key="3">
    <source>
        <dbReference type="EMBL" id="KAK2871080.1"/>
    </source>
</evidence>
<feature type="region of interest" description="Disordered" evidence="1">
    <location>
        <begin position="84"/>
        <end position="103"/>
    </location>
</feature>
<feature type="domain" description="L27" evidence="2">
    <location>
        <begin position="4"/>
        <end position="64"/>
    </location>
</feature>
<dbReference type="InterPro" id="IPR004172">
    <property type="entry name" value="L27_dom"/>
</dbReference>
<name>A0AA88P636_9TELE</name>
<dbReference type="SMART" id="SM00569">
    <property type="entry name" value="L27"/>
    <property type="match status" value="1"/>
</dbReference>
<organism evidence="3 4">
    <name type="scientific">Cirrhinus molitorella</name>
    <name type="common">mud carp</name>
    <dbReference type="NCBI Taxonomy" id="172907"/>
    <lineage>
        <taxon>Eukaryota</taxon>
        <taxon>Metazoa</taxon>
        <taxon>Chordata</taxon>
        <taxon>Craniata</taxon>
        <taxon>Vertebrata</taxon>
        <taxon>Euteleostomi</taxon>
        <taxon>Actinopterygii</taxon>
        <taxon>Neopterygii</taxon>
        <taxon>Teleostei</taxon>
        <taxon>Ostariophysi</taxon>
        <taxon>Cypriniformes</taxon>
        <taxon>Cyprinidae</taxon>
        <taxon>Labeoninae</taxon>
        <taxon>Labeonini</taxon>
        <taxon>Cirrhinus</taxon>
    </lineage>
</organism>
<reference evidence="3" key="1">
    <citation type="submission" date="2023-08" db="EMBL/GenBank/DDBJ databases">
        <title>Chromosome-level Genome Assembly of mud carp (Cirrhinus molitorella).</title>
        <authorList>
            <person name="Liu H."/>
        </authorList>
    </citation>
    <scope>NUCLEOTIDE SEQUENCE</scope>
    <source>
        <strain evidence="3">Prfri</strain>
        <tissue evidence="3">Muscle</tissue>
    </source>
</reference>
<dbReference type="Gene3D" id="1.10.287.470">
    <property type="entry name" value="Helix hairpin bin"/>
    <property type="match status" value="1"/>
</dbReference>
<comment type="caution">
    <text evidence="3">The sequence shown here is derived from an EMBL/GenBank/DDBJ whole genome shotgun (WGS) entry which is preliminary data.</text>
</comment>
<evidence type="ECO:0000259" key="2">
    <source>
        <dbReference type="PROSITE" id="PS51022"/>
    </source>
</evidence>
<protein>
    <recommendedName>
        <fullName evidence="2">L27 domain-containing protein</fullName>
    </recommendedName>
</protein>
<dbReference type="Pfam" id="PF09058">
    <property type="entry name" value="L27_1"/>
    <property type="match status" value="1"/>
</dbReference>